<accession>A0A5E6VTI3</accession>
<organism evidence="2 3">
    <name type="scientific">Pseudomonas fluorescens</name>
    <dbReference type="NCBI Taxonomy" id="294"/>
    <lineage>
        <taxon>Bacteria</taxon>
        <taxon>Pseudomonadati</taxon>
        <taxon>Pseudomonadota</taxon>
        <taxon>Gammaproteobacteria</taxon>
        <taxon>Pseudomonadales</taxon>
        <taxon>Pseudomonadaceae</taxon>
        <taxon>Pseudomonas</taxon>
    </lineage>
</organism>
<dbReference type="PANTHER" id="PTHR13369:SF0">
    <property type="entry name" value="GLUTATHIONE S-TRANSFERASE C-TERMINAL DOMAIN-CONTAINING PROTEIN"/>
    <property type="match status" value="1"/>
</dbReference>
<evidence type="ECO:0000313" key="2">
    <source>
        <dbReference type="EMBL" id="VVN16749.1"/>
    </source>
</evidence>
<dbReference type="PANTHER" id="PTHR13369">
    <property type="match status" value="1"/>
</dbReference>
<dbReference type="InterPro" id="IPR029063">
    <property type="entry name" value="SAM-dependent_MTases_sf"/>
</dbReference>
<dbReference type="EMBL" id="CABVHK010000014">
    <property type="protein sequence ID" value="VVN16749.1"/>
    <property type="molecule type" value="Genomic_DNA"/>
</dbReference>
<reference evidence="2 3" key="1">
    <citation type="submission" date="2019-09" db="EMBL/GenBank/DDBJ databases">
        <authorList>
            <person name="Chandra G."/>
            <person name="Truman W A."/>
        </authorList>
    </citation>
    <scope>NUCLEOTIDE SEQUENCE [LARGE SCALE GENOMIC DNA]</scope>
    <source>
        <strain evidence="2">PS662</strain>
    </source>
</reference>
<dbReference type="SUPFAM" id="SSF53335">
    <property type="entry name" value="S-adenosyl-L-methionine-dependent methyltransferases"/>
    <property type="match status" value="1"/>
</dbReference>
<evidence type="ECO:0000313" key="3">
    <source>
        <dbReference type="Proteomes" id="UP000326953"/>
    </source>
</evidence>
<evidence type="ECO:0000259" key="1">
    <source>
        <dbReference type="Pfam" id="PF13679"/>
    </source>
</evidence>
<dbReference type="InterPro" id="IPR025714">
    <property type="entry name" value="Methyltranfer_dom"/>
</dbReference>
<dbReference type="Proteomes" id="UP000326953">
    <property type="component" value="Unassembled WGS sequence"/>
</dbReference>
<feature type="domain" description="Methyltransferase" evidence="1">
    <location>
        <begin position="117"/>
        <end position="238"/>
    </location>
</feature>
<dbReference type="RefSeq" id="WP_150712504.1">
    <property type="nucleotide sequence ID" value="NZ_CABVHK010000014.1"/>
</dbReference>
<dbReference type="OrthoDB" id="5298194at2"/>
<dbReference type="Pfam" id="PF13679">
    <property type="entry name" value="Methyltransf_32"/>
    <property type="match status" value="1"/>
</dbReference>
<dbReference type="AlphaFoldDB" id="A0A5E6VTI3"/>
<name>A0A5E6VTI3_PSEFL</name>
<proteinExistence type="predicted"/>
<sequence>MPAKGVDSHVLTGDDLLARFMALDAFLIKHQALWKPRPFTHLQLPWEASYPELAIWLRGRSLEEAESSHNQPSLLNAPQPFASLAALSVELSAVGELPVHSIEAAGHRLNVDVPGRKWQQIEAFASRLSFSTPPKHWLDWCSGKGHLGRRLLQTGQQLTCLEYDPALVLSGQALSQRHQLHALHVEQDVLAPDSLLNASHTPIALHACGDLHVRLIQLASAVGCKQLAIAPCCYNRISLPAYQPLSDAGLRSDLQLSLDDLSMPMSETVTAGARVRRQRDTSMARRLAFDLLQRQLRGIDEYLPTPSLPSTWLEKPFADYCHHLASVKELSTIGPQDWSTIEAAGWQRLAEVRNLELLRGLFRRPLELWLVLDRALFLSKQGYTVRLGTFCEAPLTPRNFLVLAERV</sequence>
<gene>
    <name evidence="2" type="ORF">PS662_04139</name>
</gene>
<protein>
    <recommendedName>
        <fullName evidence="1">Methyltransferase domain-containing protein</fullName>
    </recommendedName>
</protein>